<proteinExistence type="predicted"/>
<evidence type="ECO:0000313" key="1">
    <source>
        <dbReference type="EMBL" id="GAA5528921.1"/>
    </source>
</evidence>
<comment type="caution">
    <text evidence="1">The sequence shown here is derived from an EMBL/GenBank/DDBJ whole genome shotgun (WGS) entry which is preliminary data.</text>
</comment>
<reference evidence="1 2" key="1">
    <citation type="submission" date="2024-02" db="EMBL/GenBank/DDBJ databases">
        <title>Herpetosiphon gulosus NBRC 112829.</title>
        <authorList>
            <person name="Ichikawa N."/>
            <person name="Katano-Makiyama Y."/>
            <person name="Hidaka K."/>
        </authorList>
    </citation>
    <scope>NUCLEOTIDE SEQUENCE [LARGE SCALE GENOMIC DNA]</scope>
    <source>
        <strain evidence="1 2">NBRC 112829</strain>
    </source>
</reference>
<organism evidence="1 2">
    <name type="scientific">Herpetosiphon gulosus</name>
    <dbReference type="NCBI Taxonomy" id="1973496"/>
    <lineage>
        <taxon>Bacteria</taxon>
        <taxon>Bacillati</taxon>
        <taxon>Chloroflexota</taxon>
        <taxon>Chloroflexia</taxon>
        <taxon>Herpetosiphonales</taxon>
        <taxon>Herpetosiphonaceae</taxon>
        <taxon>Herpetosiphon</taxon>
    </lineage>
</organism>
<dbReference type="EMBL" id="BAABRU010000009">
    <property type="protein sequence ID" value="GAA5528921.1"/>
    <property type="molecule type" value="Genomic_DNA"/>
</dbReference>
<sequence>MQMPRCVPHQRVIVATTPDQPSWRLKQTIIEYERYVRQIPNVERFAIVGMRLIPQPNRLISFRDLALRDGRFLAFDELRWAVHVVGQILLNVLTEQQAQGRLITGLHCDITTCVVHPVDSHERDFVQATRTILERCFADEQLEQFG</sequence>
<protein>
    <submittedName>
        <fullName evidence="1">Uncharacterized protein</fullName>
    </submittedName>
</protein>
<accession>A0ABP9X264</accession>
<gene>
    <name evidence="1" type="ORF">Hgul01_02724</name>
</gene>
<evidence type="ECO:0000313" key="2">
    <source>
        <dbReference type="Proteomes" id="UP001428290"/>
    </source>
</evidence>
<dbReference type="Proteomes" id="UP001428290">
    <property type="component" value="Unassembled WGS sequence"/>
</dbReference>
<keyword evidence="2" id="KW-1185">Reference proteome</keyword>
<name>A0ABP9X264_9CHLR</name>
<dbReference type="RefSeq" id="WP_345722541.1">
    <property type="nucleotide sequence ID" value="NZ_BAABRU010000009.1"/>
</dbReference>